<sequence length="47" mass="5671">MYSFIFQRKITWGLDSRYYELQLECSSQEKYSLQQDLTACSHLNQMS</sequence>
<proteinExistence type="predicted"/>
<reference evidence="1" key="1">
    <citation type="submission" date="2018-02" db="EMBL/GenBank/DDBJ databases">
        <title>Rhizophora mucronata_Transcriptome.</title>
        <authorList>
            <person name="Meera S.P."/>
            <person name="Sreeshan A."/>
            <person name="Augustine A."/>
        </authorList>
    </citation>
    <scope>NUCLEOTIDE SEQUENCE</scope>
    <source>
        <tissue evidence="1">Leaf</tissue>
    </source>
</reference>
<accession>A0A2P2NLD9</accession>
<dbReference type="EMBL" id="GGEC01062736">
    <property type="protein sequence ID" value="MBX43220.1"/>
    <property type="molecule type" value="Transcribed_RNA"/>
</dbReference>
<protein>
    <submittedName>
        <fullName evidence="1">Uncharacterized protein</fullName>
    </submittedName>
</protein>
<dbReference type="AlphaFoldDB" id="A0A2P2NLD9"/>
<name>A0A2P2NLD9_RHIMU</name>
<evidence type="ECO:0000313" key="1">
    <source>
        <dbReference type="EMBL" id="MBX43220.1"/>
    </source>
</evidence>
<organism evidence="1">
    <name type="scientific">Rhizophora mucronata</name>
    <name type="common">Asiatic mangrove</name>
    <dbReference type="NCBI Taxonomy" id="61149"/>
    <lineage>
        <taxon>Eukaryota</taxon>
        <taxon>Viridiplantae</taxon>
        <taxon>Streptophyta</taxon>
        <taxon>Embryophyta</taxon>
        <taxon>Tracheophyta</taxon>
        <taxon>Spermatophyta</taxon>
        <taxon>Magnoliopsida</taxon>
        <taxon>eudicotyledons</taxon>
        <taxon>Gunneridae</taxon>
        <taxon>Pentapetalae</taxon>
        <taxon>rosids</taxon>
        <taxon>fabids</taxon>
        <taxon>Malpighiales</taxon>
        <taxon>Rhizophoraceae</taxon>
        <taxon>Rhizophora</taxon>
    </lineage>
</organism>